<dbReference type="InterPro" id="IPR008173">
    <property type="entry name" value="Adenylyl_cyclase_CyaB"/>
</dbReference>
<protein>
    <submittedName>
        <fullName evidence="2">Class IV adenylate cyclase</fullName>
    </submittedName>
</protein>
<dbReference type="Pfam" id="PF01928">
    <property type="entry name" value="CYTH"/>
    <property type="match status" value="1"/>
</dbReference>
<reference evidence="2 3" key="2">
    <citation type="submission" date="2019-09" db="EMBL/GenBank/DDBJ databases">
        <title>Complete Genome Sequence and Methylome Analysis of free living Spirochaetas.</title>
        <authorList>
            <person name="Leshcheva N."/>
            <person name="Mikheeva N."/>
        </authorList>
    </citation>
    <scope>NUCLEOTIDE SEQUENCE [LARGE SCALE GENOMIC DNA]</scope>
    <source>
        <strain evidence="2 3">P</strain>
    </source>
</reference>
<dbReference type="PANTHER" id="PTHR21028:SF2">
    <property type="entry name" value="CYTH DOMAIN-CONTAINING PROTEIN"/>
    <property type="match status" value="1"/>
</dbReference>
<dbReference type="PROSITE" id="PS51707">
    <property type="entry name" value="CYTH"/>
    <property type="match status" value="1"/>
</dbReference>
<dbReference type="SUPFAM" id="SSF55154">
    <property type="entry name" value="CYTH-like phosphatases"/>
    <property type="match status" value="1"/>
</dbReference>
<dbReference type="NCBIfam" id="TIGR00318">
    <property type="entry name" value="cyaB"/>
    <property type="match status" value="1"/>
</dbReference>
<dbReference type="AlphaFoldDB" id="A0A5C1Q7W5"/>
<dbReference type="CDD" id="cd07890">
    <property type="entry name" value="CYTH-like_AC_IV-like"/>
    <property type="match status" value="1"/>
</dbReference>
<dbReference type="KEGG" id="sper:EW093_01785"/>
<dbReference type="InterPro" id="IPR033469">
    <property type="entry name" value="CYTH-like_dom_sf"/>
</dbReference>
<reference evidence="2 3" key="1">
    <citation type="submission" date="2019-02" db="EMBL/GenBank/DDBJ databases">
        <authorList>
            <person name="Fomenkov A."/>
            <person name="Dubinina G."/>
            <person name="Grabovich M."/>
            <person name="Vincze T."/>
            <person name="Roberts R.J."/>
        </authorList>
    </citation>
    <scope>NUCLEOTIDE SEQUENCE [LARGE SCALE GENOMIC DNA]</scope>
    <source>
        <strain evidence="2 3">P</strain>
    </source>
</reference>
<organism evidence="2 3">
    <name type="scientific">Thiospirochaeta perfilievii</name>
    <dbReference type="NCBI Taxonomy" id="252967"/>
    <lineage>
        <taxon>Bacteria</taxon>
        <taxon>Pseudomonadati</taxon>
        <taxon>Spirochaetota</taxon>
        <taxon>Spirochaetia</taxon>
        <taxon>Spirochaetales</taxon>
        <taxon>Spirochaetaceae</taxon>
        <taxon>Thiospirochaeta</taxon>
    </lineage>
</organism>
<dbReference type="Gene3D" id="2.40.320.10">
    <property type="entry name" value="Hypothetical Protein Pfu-838710-001"/>
    <property type="match status" value="1"/>
</dbReference>
<evidence type="ECO:0000259" key="1">
    <source>
        <dbReference type="PROSITE" id="PS51707"/>
    </source>
</evidence>
<keyword evidence="3" id="KW-1185">Reference proteome</keyword>
<proteinExistence type="predicted"/>
<feature type="domain" description="CYTH" evidence="1">
    <location>
        <begin position="2"/>
        <end position="174"/>
    </location>
</feature>
<dbReference type="Proteomes" id="UP000323824">
    <property type="component" value="Chromosome"/>
</dbReference>
<dbReference type="OrthoDB" id="370410at2"/>
<sequence>MCIEVEIKAWVDDFDKTLQLLKDNYKFVKQYHKEDIYLEGIDSFSEARKEVRLRKDGDSYIVTYKDRSHEDKVEVNIEKEFNIDHKDNFLYVMNQLGFKEYIRKEKKGYLFNSNNINLELSHVNGLGDFIEIEKIITNRCLIDSTKEDLYNILKVIDINKSKIEDRYYVQMLKEGK</sequence>
<dbReference type="PANTHER" id="PTHR21028">
    <property type="entry name" value="SI:CH211-156B7.4"/>
    <property type="match status" value="1"/>
</dbReference>
<evidence type="ECO:0000313" key="2">
    <source>
        <dbReference type="EMBL" id="QEN03487.1"/>
    </source>
</evidence>
<gene>
    <name evidence="2" type="primary">cyaB</name>
    <name evidence="2" type="ORF">EW093_01785</name>
</gene>
<name>A0A5C1Q7W5_9SPIO</name>
<evidence type="ECO:0000313" key="3">
    <source>
        <dbReference type="Proteomes" id="UP000323824"/>
    </source>
</evidence>
<dbReference type="InterPro" id="IPR023577">
    <property type="entry name" value="CYTH_domain"/>
</dbReference>
<dbReference type="EMBL" id="CP035807">
    <property type="protein sequence ID" value="QEN03487.1"/>
    <property type="molecule type" value="Genomic_DNA"/>
</dbReference>
<dbReference type="RefSeq" id="WP_149566745.1">
    <property type="nucleotide sequence ID" value="NZ_CP035807.1"/>
</dbReference>
<accession>A0A5C1Q7W5</accession>